<keyword evidence="2 9" id="KW-0813">Transport</keyword>
<dbReference type="NCBIfam" id="TIGR01410">
    <property type="entry name" value="tatB"/>
    <property type="match status" value="1"/>
</dbReference>
<dbReference type="GO" id="GO:0008320">
    <property type="term" value="F:protein transmembrane transporter activity"/>
    <property type="evidence" value="ECO:0007669"/>
    <property type="project" value="UniProtKB-UniRule"/>
</dbReference>
<comment type="subcellular location">
    <subcellularLocation>
        <location evidence="9">Cell membrane</location>
        <topology evidence="9">Single-pass membrane protein</topology>
    </subcellularLocation>
    <subcellularLocation>
        <location evidence="1">Membrane</location>
        <topology evidence="1">Single-pass membrane protein</topology>
    </subcellularLocation>
</comment>
<sequence>MCGLLLWQGLVCGGVPISLSGAVVPHVCFYRLGTSIMFDLGWDEIGLIVIVAVVVLGPKELPNAMRTAGQWMRKFRMLASDFQRHLDTMVQEAELTELRDKAKQLAQTDLKSELTRAVDADGTIGQSLQTPDLSSPTSTAAPAAPSVTPEPVTPVTPEAEKAPESAAAKQP</sequence>
<evidence type="ECO:0000256" key="9">
    <source>
        <dbReference type="HAMAP-Rule" id="MF_00237"/>
    </source>
</evidence>
<dbReference type="PANTHER" id="PTHR33162">
    <property type="entry name" value="SEC-INDEPENDENT PROTEIN TRANSLOCASE PROTEIN TATA, CHLOROPLASTIC"/>
    <property type="match status" value="1"/>
</dbReference>
<dbReference type="PANTHER" id="PTHR33162:SF1">
    <property type="entry name" value="SEC-INDEPENDENT PROTEIN TRANSLOCASE PROTEIN TATA, CHLOROPLASTIC"/>
    <property type="match status" value="1"/>
</dbReference>
<dbReference type="HAMAP" id="MF_00237">
    <property type="entry name" value="TatB"/>
    <property type="match status" value="1"/>
</dbReference>
<dbReference type="InterPro" id="IPR003369">
    <property type="entry name" value="TatA/B/E"/>
</dbReference>
<accession>A0A1N7IWA7</accession>
<keyword evidence="3 9" id="KW-1003">Cell membrane</keyword>
<evidence type="ECO:0000256" key="5">
    <source>
        <dbReference type="ARBA" id="ARBA00022927"/>
    </source>
</evidence>
<dbReference type="Proteomes" id="UP000185678">
    <property type="component" value="Unassembled WGS sequence"/>
</dbReference>
<evidence type="ECO:0000313" key="12">
    <source>
        <dbReference type="Proteomes" id="UP000185678"/>
    </source>
</evidence>
<comment type="similarity">
    <text evidence="9">Belongs to the TatB family.</text>
</comment>
<dbReference type="Pfam" id="PF02416">
    <property type="entry name" value="TatA_B_E"/>
    <property type="match status" value="1"/>
</dbReference>
<gene>
    <name evidence="9" type="primary">tatB</name>
    <name evidence="11" type="ORF">SAMN05421779_101681</name>
</gene>
<keyword evidence="4 9" id="KW-0812">Transmembrane</keyword>
<dbReference type="GO" id="GO:0033281">
    <property type="term" value="C:TAT protein transport complex"/>
    <property type="evidence" value="ECO:0007669"/>
    <property type="project" value="UniProtKB-UniRule"/>
</dbReference>
<feature type="compositionally biased region" description="Low complexity" evidence="10">
    <location>
        <begin position="135"/>
        <end position="157"/>
    </location>
</feature>
<comment type="subunit">
    <text evidence="9">The Tat system comprises two distinct complexes: a TatABC complex, containing multiple copies of TatA, TatB and TatC subunits, and a separate TatA complex, containing only TatA subunits. Substrates initially bind to the TatABC complex, which probably triggers association of the separate TatA complex to form the active translocon.</text>
</comment>
<dbReference type="InterPro" id="IPR018448">
    <property type="entry name" value="TatB"/>
</dbReference>
<reference evidence="11 12" key="1">
    <citation type="submission" date="2017-01" db="EMBL/GenBank/DDBJ databases">
        <authorList>
            <person name="Mah S.A."/>
            <person name="Swanson W.J."/>
            <person name="Moy G.W."/>
            <person name="Vacquier V.D."/>
        </authorList>
    </citation>
    <scope>NUCLEOTIDE SEQUENCE [LARGE SCALE GENOMIC DNA]</scope>
    <source>
        <strain evidence="11 12">DSM 11589</strain>
    </source>
</reference>
<dbReference type="STRING" id="80876.SAMN05421779_101681"/>
<evidence type="ECO:0000256" key="6">
    <source>
        <dbReference type="ARBA" id="ARBA00022989"/>
    </source>
</evidence>
<feature type="compositionally biased region" description="Polar residues" evidence="10">
    <location>
        <begin position="124"/>
        <end position="134"/>
    </location>
</feature>
<evidence type="ECO:0000313" key="11">
    <source>
        <dbReference type="EMBL" id="SIS41360.1"/>
    </source>
</evidence>
<evidence type="ECO:0000256" key="8">
    <source>
        <dbReference type="ARBA" id="ARBA00023136"/>
    </source>
</evidence>
<dbReference type="PRINTS" id="PR01506">
    <property type="entry name" value="TATBPROTEIN"/>
</dbReference>
<protein>
    <recommendedName>
        <fullName evidence="9">Sec-independent protein translocase protein TatB</fullName>
    </recommendedName>
</protein>
<dbReference type="EMBL" id="FTOA01000001">
    <property type="protein sequence ID" value="SIS41360.1"/>
    <property type="molecule type" value="Genomic_DNA"/>
</dbReference>
<dbReference type="AlphaFoldDB" id="A0A1N7IWA7"/>
<feature type="region of interest" description="Disordered" evidence="10">
    <location>
        <begin position="121"/>
        <end position="171"/>
    </location>
</feature>
<dbReference type="OrthoDB" id="7206969at2"/>
<proteinExistence type="inferred from homology"/>
<keyword evidence="7 9" id="KW-0811">Translocation</keyword>
<keyword evidence="8 9" id="KW-0472">Membrane</keyword>
<keyword evidence="12" id="KW-1185">Reference proteome</keyword>
<comment type="function">
    <text evidence="9">Part of the twin-arginine translocation (Tat) system that transports large folded proteins containing a characteristic twin-arginine motif in their signal peptide across membranes. Together with TatC, TatB is part of a receptor directly interacting with Tat signal peptides. TatB may form an oligomeric binding site that transiently accommodates folded Tat precursor proteins before their translocation.</text>
</comment>
<organism evidence="11 12">
    <name type="scientific">Insolitispirillum peregrinum</name>
    <dbReference type="NCBI Taxonomy" id="80876"/>
    <lineage>
        <taxon>Bacteria</taxon>
        <taxon>Pseudomonadati</taxon>
        <taxon>Pseudomonadota</taxon>
        <taxon>Alphaproteobacteria</taxon>
        <taxon>Rhodospirillales</taxon>
        <taxon>Novispirillaceae</taxon>
        <taxon>Insolitispirillum</taxon>
    </lineage>
</organism>
<keyword evidence="6 9" id="KW-1133">Transmembrane helix</keyword>
<evidence type="ECO:0000256" key="10">
    <source>
        <dbReference type="SAM" id="MobiDB-lite"/>
    </source>
</evidence>
<keyword evidence="5 9" id="KW-0653">Protein transport</keyword>
<dbReference type="Gene3D" id="1.20.5.3310">
    <property type="match status" value="1"/>
</dbReference>
<name>A0A1N7IWA7_9PROT</name>
<dbReference type="GO" id="GO:0043953">
    <property type="term" value="P:protein transport by the Tat complex"/>
    <property type="evidence" value="ECO:0007669"/>
    <property type="project" value="UniProtKB-UniRule"/>
</dbReference>
<evidence type="ECO:0000256" key="2">
    <source>
        <dbReference type="ARBA" id="ARBA00022448"/>
    </source>
</evidence>
<evidence type="ECO:0000256" key="4">
    <source>
        <dbReference type="ARBA" id="ARBA00022692"/>
    </source>
</evidence>
<evidence type="ECO:0000256" key="7">
    <source>
        <dbReference type="ARBA" id="ARBA00023010"/>
    </source>
</evidence>
<evidence type="ECO:0000256" key="3">
    <source>
        <dbReference type="ARBA" id="ARBA00022475"/>
    </source>
</evidence>
<evidence type="ECO:0000256" key="1">
    <source>
        <dbReference type="ARBA" id="ARBA00004167"/>
    </source>
</evidence>